<dbReference type="STRING" id="1121345.SAMN02745217_00588"/>
<dbReference type="InterPro" id="IPR027365">
    <property type="entry name" value="GNAT_acetyltra_YdfB-like"/>
</dbReference>
<dbReference type="SUPFAM" id="SSF55729">
    <property type="entry name" value="Acyl-CoA N-acyltransferases (Nat)"/>
    <property type="match status" value="1"/>
</dbReference>
<proteinExistence type="predicted"/>
<dbReference type="Gene3D" id="3.40.630.110">
    <property type="entry name" value="GNAT acetyltransferase-like"/>
    <property type="match status" value="1"/>
</dbReference>
<evidence type="ECO:0000313" key="1">
    <source>
        <dbReference type="EMBL" id="SHO44419.1"/>
    </source>
</evidence>
<protein>
    <submittedName>
        <fullName evidence="1">GNAT acetyltransferase</fullName>
    </submittedName>
</protein>
<accession>A0A1M7XZ81</accession>
<name>A0A1M7XZ81_9FIRM</name>
<evidence type="ECO:0000313" key="2">
    <source>
        <dbReference type="Proteomes" id="UP000184612"/>
    </source>
</evidence>
<reference evidence="1 2" key="1">
    <citation type="submission" date="2016-12" db="EMBL/GenBank/DDBJ databases">
        <authorList>
            <person name="Song W.-J."/>
            <person name="Kurnit D.M."/>
        </authorList>
    </citation>
    <scope>NUCLEOTIDE SEQUENCE [LARGE SCALE GENOMIC DNA]</scope>
    <source>
        <strain evidence="1 2">DSM 12503</strain>
    </source>
</reference>
<keyword evidence="2" id="KW-1185">Reference proteome</keyword>
<sequence>MPQIEHLFDGWSETLIWSCLQGYMGHAYADNSENPVSAQIIIGDFCFFAGVPNTELTANIPCDHLSDSILMIPESDGWSRMIEEIYPFNSKKTLRYAIKKETDAFDREKLHSYIQGLSSEYTLKMMDEALYELAKSEDWSCDLCSQFPSYKDYQAHGIGVMALFNGLPVSGASSYTVYDQGIEIEIDTRTDFRRKGLALACGAKLILECLDRNLYPSWDAIDLRSVSLAEKLGYHLDKEYITYIVSTDNNYNRSRE</sequence>
<organism evidence="1 2">
    <name type="scientific">Anaerocolumna xylanovorans DSM 12503</name>
    <dbReference type="NCBI Taxonomy" id="1121345"/>
    <lineage>
        <taxon>Bacteria</taxon>
        <taxon>Bacillati</taxon>
        <taxon>Bacillota</taxon>
        <taxon>Clostridia</taxon>
        <taxon>Lachnospirales</taxon>
        <taxon>Lachnospiraceae</taxon>
        <taxon>Anaerocolumna</taxon>
    </lineage>
</organism>
<dbReference type="OrthoDB" id="7054616at2"/>
<dbReference type="InterPro" id="IPR016181">
    <property type="entry name" value="Acyl_CoA_acyltransferase"/>
</dbReference>
<dbReference type="EMBL" id="FRFD01000003">
    <property type="protein sequence ID" value="SHO44419.1"/>
    <property type="molecule type" value="Genomic_DNA"/>
</dbReference>
<dbReference type="Gene3D" id="3.40.630.30">
    <property type="match status" value="1"/>
</dbReference>
<gene>
    <name evidence="1" type="ORF">SAMN02745217_00588</name>
</gene>
<dbReference type="InterPro" id="IPR042573">
    <property type="entry name" value="GNAT_acetyltra_N"/>
</dbReference>
<dbReference type="RefSeq" id="WP_073587893.1">
    <property type="nucleotide sequence ID" value="NZ_FRFD01000003.1"/>
</dbReference>
<dbReference type="Proteomes" id="UP000184612">
    <property type="component" value="Unassembled WGS sequence"/>
</dbReference>
<dbReference type="Pfam" id="PF12746">
    <property type="entry name" value="GNAT_acetyltran"/>
    <property type="match status" value="1"/>
</dbReference>
<dbReference type="AlphaFoldDB" id="A0A1M7XZ81"/>
<dbReference type="GO" id="GO:0016740">
    <property type="term" value="F:transferase activity"/>
    <property type="evidence" value="ECO:0007669"/>
    <property type="project" value="UniProtKB-KW"/>
</dbReference>
<keyword evidence="1" id="KW-0808">Transferase</keyword>
<dbReference type="PANTHER" id="PTHR31143:SF2">
    <property type="entry name" value="FR47-LIKE DOMAIN-CONTAINING PROTEIN-RELATED"/>
    <property type="match status" value="1"/>
</dbReference>
<dbReference type="PANTHER" id="PTHR31143">
    <property type="match status" value="1"/>
</dbReference>